<dbReference type="InterPro" id="IPR008969">
    <property type="entry name" value="CarboxyPept-like_regulatory"/>
</dbReference>
<dbReference type="KEGG" id="bcae:A4V03_08180"/>
<dbReference type="Gene3D" id="2.170.130.10">
    <property type="entry name" value="TonB-dependent receptor, plug domain"/>
    <property type="match status" value="1"/>
</dbReference>
<dbReference type="InterPro" id="IPR023996">
    <property type="entry name" value="TonB-dep_OMP_SusC/RagA"/>
</dbReference>
<dbReference type="FunFam" id="2.170.130.10:FF:000003">
    <property type="entry name" value="SusC/RagA family TonB-linked outer membrane protein"/>
    <property type="match status" value="1"/>
</dbReference>
<dbReference type="InterPro" id="IPR000531">
    <property type="entry name" value="Beta-barrel_TonB"/>
</dbReference>
<feature type="domain" description="TonB-dependent receptor plug" evidence="12">
    <location>
        <begin position="202"/>
        <end position="307"/>
    </location>
</feature>
<evidence type="ECO:0000256" key="8">
    <source>
        <dbReference type="PROSITE-ProRule" id="PRU01360"/>
    </source>
</evidence>
<feature type="domain" description="TonB-dependent receptor-like beta-barrel" evidence="11">
    <location>
        <begin position="543"/>
        <end position="1120"/>
    </location>
</feature>
<evidence type="ECO:0000256" key="1">
    <source>
        <dbReference type="ARBA" id="ARBA00004571"/>
    </source>
</evidence>
<dbReference type="EMBL" id="CP015401">
    <property type="protein sequence ID" value="ANU57546.1"/>
    <property type="molecule type" value="Genomic_DNA"/>
</dbReference>
<keyword evidence="6 8" id="KW-0472">Membrane</keyword>
<evidence type="ECO:0000259" key="11">
    <source>
        <dbReference type="Pfam" id="PF00593"/>
    </source>
</evidence>
<evidence type="ECO:0000256" key="4">
    <source>
        <dbReference type="ARBA" id="ARBA00022692"/>
    </source>
</evidence>
<dbReference type="NCBIfam" id="TIGR04056">
    <property type="entry name" value="OMP_RagA_SusC"/>
    <property type="match status" value="1"/>
</dbReference>
<dbReference type="Pfam" id="PF13715">
    <property type="entry name" value="CarbopepD_reg_2"/>
    <property type="match status" value="1"/>
</dbReference>
<dbReference type="InterPro" id="IPR012910">
    <property type="entry name" value="Plug_dom"/>
</dbReference>
<evidence type="ECO:0000256" key="9">
    <source>
        <dbReference type="RuleBase" id="RU003357"/>
    </source>
</evidence>
<dbReference type="InterPro" id="IPR037066">
    <property type="entry name" value="Plug_dom_sf"/>
</dbReference>
<dbReference type="AlphaFoldDB" id="A0A1C7H0M5"/>
<evidence type="ECO:0000313" key="14">
    <source>
        <dbReference type="Proteomes" id="UP000092631"/>
    </source>
</evidence>
<dbReference type="Gene3D" id="2.40.170.20">
    <property type="entry name" value="TonB-dependent receptor, beta-barrel domain"/>
    <property type="match status" value="1"/>
</dbReference>
<evidence type="ECO:0000256" key="6">
    <source>
        <dbReference type="ARBA" id="ARBA00023136"/>
    </source>
</evidence>
<keyword evidence="4 8" id="KW-0812">Transmembrane</keyword>
<dbReference type="SUPFAM" id="SSF56935">
    <property type="entry name" value="Porins"/>
    <property type="match status" value="1"/>
</dbReference>
<dbReference type="Pfam" id="PF07715">
    <property type="entry name" value="Plug"/>
    <property type="match status" value="1"/>
</dbReference>
<dbReference type="FunFam" id="2.60.40.1120:FF:000003">
    <property type="entry name" value="Outer membrane protein Omp121"/>
    <property type="match status" value="1"/>
</dbReference>
<evidence type="ECO:0000256" key="3">
    <source>
        <dbReference type="ARBA" id="ARBA00022452"/>
    </source>
</evidence>
<dbReference type="Gene3D" id="2.60.40.1120">
    <property type="entry name" value="Carboxypeptidase-like, regulatory domain"/>
    <property type="match status" value="1"/>
</dbReference>
<dbReference type="Pfam" id="PF00593">
    <property type="entry name" value="TonB_dep_Rec_b-barrel"/>
    <property type="match status" value="1"/>
</dbReference>
<keyword evidence="14" id="KW-1185">Reference proteome</keyword>
<keyword evidence="2 8" id="KW-0813">Transport</keyword>
<accession>A0A1C7H0M5</accession>
<dbReference type="GO" id="GO:0009279">
    <property type="term" value="C:cell outer membrane"/>
    <property type="evidence" value="ECO:0007669"/>
    <property type="project" value="UniProtKB-SubCell"/>
</dbReference>
<sequence length="1166" mass="130826">MKHKVLLVLLLGIIISVSASAQKVTMNLKQVKLEKVFSAITQQTGLTVAYSRTIVNPDRIVTVEAKNQELSKVLNDLFLGTNVNYEIGKTKIYLKEKVTDSEQQTSNANKRNISGRVVDEKGEPIIGASVMVQGSSLGTITNVDGRYTLANVPENSTITVSYIGYITVNYAATSRNLSQVVLREDSKTLEEVVVVGYGTQKKVNLTGAVAIVSGDELTTRSAANLSQLLQGSVPNMNVNFSSGRPGQGGNFNIRGVNSISADAAPLTIIDGIEGDINKVNPNDVESISVLKDASAAAVYGARAAYGVILVTTKNGKVGKTNVSYNGRFSFGDTTTSTDFETRGYYSAGINDMFYKTYQGVPYTHYTQEDYHELWIRRNDKVEDPSRPWVVEKNGEYKYYGNFDWYNCLFDNTRPTWEHNLTVSGGTEKVKYMLSGNYYNQKGIIRIDPDRFKKYTFRSKIIANITSWFELSNNTSYYHSEYTYPGLSGVNDVFSRAGRHALASIVPMHPDGTLVYRTGLTDTGEVADGVSAVLLNGGHHNRNREYEFVTTFEAVLKPIKHFEVRANYSWAHYSQQNLNRSVDVLYSRNPGETITMDNGRTKGNYLSETQNNQIRQTFNLYGTYDNTFANAHSVKVIVGGNYDYKYFKKLGMKRNGLLSESLDDFNLAKGDDISITGGQEEYAILGFFYRLNYGYKDRYLFEASGRYDGSSRFRQGHRFGFFPSFSAGWRVSEEAFFTQAKNYVSNLKLRLSYGSLGNQKTVGYYDYLQLINTGAVMNYAFGDTTKGDYAYESAPNSTDLTWETVITKNIGLDLGFLNNRLNVSFDAYIRDTKDMLMAGKTLPGVYGASSPRMNVADLRTKGWEASITWGDSFTLASKPFNYRVMAGIGDNTSKVTKYDNPNRTLTDPYEGQQLGEIWGYVVDGYFKTDEEARNYKVDQSFVNQMINASALDNGLHAGDLKFVDLDGNNKIEQTTSANDRKDMKVIGNSLPRYNYNFGISADWYGIDFSVLFQGIGKQNWYPGAETSMFWGPYSRPYASFIPSDFMSQVWSEENTDAYFPRPRGYVVLGSNRELAVVNTKYLQNLAYCRLKNLSIGYTLPDKWLSKIGFEKIRVYFSGENLLTFTKLHSDYIDPEQASASNSWKTSKSDANIYPWAKTYSFGVDITF</sequence>
<feature type="chain" id="PRO_5008886782" evidence="10">
    <location>
        <begin position="22"/>
        <end position="1166"/>
    </location>
</feature>
<evidence type="ECO:0000256" key="7">
    <source>
        <dbReference type="ARBA" id="ARBA00023237"/>
    </source>
</evidence>
<dbReference type="Proteomes" id="UP000092631">
    <property type="component" value="Chromosome"/>
</dbReference>
<keyword evidence="5 9" id="KW-0798">TonB box</keyword>
<dbReference type="RefSeq" id="WP_065538548.1">
    <property type="nucleotide sequence ID" value="NZ_CAPUCN010000054.1"/>
</dbReference>
<keyword evidence="10" id="KW-0732">Signal</keyword>
<feature type="signal peptide" evidence="10">
    <location>
        <begin position="1"/>
        <end position="21"/>
    </location>
</feature>
<proteinExistence type="inferred from homology"/>
<dbReference type="PROSITE" id="PS52016">
    <property type="entry name" value="TONB_DEPENDENT_REC_3"/>
    <property type="match status" value="1"/>
</dbReference>
<dbReference type="InterPro" id="IPR023997">
    <property type="entry name" value="TonB-dep_OMP_SusC/RagA_CS"/>
</dbReference>
<evidence type="ECO:0000256" key="10">
    <source>
        <dbReference type="SAM" id="SignalP"/>
    </source>
</evidence>
<evidence type="ECO:0000256" key="5">
    <source>
        <dbReference type="ARBA" id="ARBA00023077"/>
    </source>
</evidence>
<dbReference type="GeneID" id="82187109"/>
<reference evidence="14" key="1">
    <citation type="submission" date="2016-04" db="EMBL/GenBank/DDBJ databases">
        <title>Complete Genome Sequences of Twelve Strains of a Stable Defined Moderately Diverse Mouse Microbiota 2 (sDMDMm2).</title>
        <authorList>
            <person name="Uchimura Y."/>
            <person name="Wyss M."/>
            <person name="Brugiroux S."/>
            <person name="Limenitakis J.P."/>
            <person name="Stecher B."/>
            <person name="McCoy K.D."/>
            <person name="Macpherson A.J."/>
        </authorList>
    </citation>
    <scope>NUCLEOTIDE SEQUENCE [LARGE SCALE GENOMIC DNA]</scope>
    <source>
        <strain evidence="14">I48</strain>
    </source>
</reference>
<name>A0A1C7H0M5_9BACE</name>
<dbReference type="InterPro" id="IPR039426">
    <property type="entry name" value="TonB-dep_rcpt-like"/>
</dbReference>
<dbReference type="NCBIfam" id="TIGR04057">
    <property type="entry name" value="SusC_RagA_signa"/>
    <property type="match status" value="1"/>
</dbReference>
<keyword evidence="7 8" id="KW-0998">Cell outer membrane</keyword>
<keyword evidence="3 8" id="KW-1134">Transmembrane beta strand</keyword>
<evidence type="ECO:0000259" key="12">
    <source>
        <dbReference type="Pfam" id="PF07715"/>
    </source>
</evidence>
<evidence type="ECO:0000313" key="13">
    <source>
        <dbReference type="EMBL" id="ANU57546.1"/>
    </source>
</evidence>
<protein>
    <submittedName>
        <fullName evidence="13">SusC/RagA family protein</fullName>
    </submittedName>
</protein>
<comment type="subcellular location">
    <subcellularLocation>
        <location evidence="1 8">Cell outer membrane</location>
        <topology evidence="1 8">Multi-pass membrane protein</topology>
    </subcellularLocation>
</comment>
<evidence type="ECO:0000256" key="2">
    <source>
        <dbReference type="ARBA" id="ARBA00022448"/>
    </source>
</evidence>
<dbReference type="SUPFAM" id="SSF49464">
    <property type="entry name" value="Carboxypeptidase regulatory domain-like"/>
    <property type="match status" value="1"/>
</dbReference>
<dbReference type="InterPro" id="IPR036942">
    <property type="entry name" value="Beta-barrel_TonB_sf"/>
</dbReference>
<dbReference type="OrthoDB" id="778480at2"/>
<comment type="similarity">
    <text evidence="8 9">Belongs to the TonB-dependent receptor family.</text>
</comment>
<organism evidence="13 14">
    <name type="scientific">Bacteroides caecimuris</name>
    <dbReference type="NCBI Taxonomy" id="1796613"/>
    <lineage>
        <taxon>Bacteria</taxon>
        <taxon>Pseudomonadati</taxon>
        <taxon>Bacteroidota</taxon>
        <taxon>Bacteroidia</taxon>
        <taxon>Bacteroidales</taxon>
        <taxon>Bacteroidaceae</taxon>
        <taxon>Bacteroides</taxon>
    </lineage>
</organism>
<gene>
    <name evidence="13" type="ORF">A4V03_08180</name>
</gene>